<dbReference type="Gene3D" id="3.40.630.30">
    <property type="match status" value="1"/>
</dbReference>
<gene>
    <name evidence="4" type="ORF">Mal64_03840</name>
</gene>
<sequence>MLEIRPFRNSDPPALAAIWRSQPPQRGLMQPLSSAIFEQCVLSKIYFDRAGLLVATREGEPVGFAHAAFGPGDGGECVDCTLGTTAMLMVRGDVDDPAIADALIGRSEAYQRDRGASVHYAGGIDPLNGFYLGLYGGSEMPGILESDPRQLAAFERNQYQESGRVVVLQRQLVRFRPDASRETRLVRRKAQFAHNFSPSAKNWWDACVCGPLDRMRFSLLMRGQERPAASVTFWDLEPLATSWGIRTMGMLDLLVEPEHRRQRMATYLLNESFRELLKRGVTMIEAQTMADNQAALAFYHKMGFTAVDHGRVLRRAPRDG</sequence>
<dbReference type="InterPro" id="IPR000182">
    <property type="entry name" value="GNAT_dom"/>
</dbReference>
<dbReference type="GO" id="GO:0016747">
    <property type="term" value="F:acyltransferase activity, transferring groups other than amino-acyl groups"/>
    <property type="evidence" value="ECO:0007669"/>
    <property type="project" value="InterPro"/>
</dbReference>
<evidence type="ECO:0000256" key="1">
    <source>
        <dbReference type="ARBA" id="ARBA00022679"/>
    </source>
</evidence>
<feature type="domain" description="N-acetyltransferase" evidence="3">
    <location>
        <begin position="173"/>
        <end position="320"/>
    </location>
</feature>
<dbReference type="EMBL" id="SJPQ01000001">
    <property type="protein sequence ID" value="TWT90002.1"/>
    <property type="molecule type" value="Genomic_DNA"/>
</dbReference>
<reference evidence="4 5" key="1">
    <citation type="submission" date="2019-02" db="EMBL/GenBank/DDBJ databases">
        <title>Deep-cultivation of Planctomycetes and their phenomic and genomic characterization uncovers novel biology.</title>
        <authorList>
            <person name="Wiegand S."/>
            <person name="Jogler M."/>
            <person name="Boedeker C."/>
            <person name="Pinto D."/>
            <person name="Vollmers J."/>
            <person name="Rivas-Marin E."/>
            <person name="Kohn T."/>
            <person name="Peeters S.H."/>
            <person name="Heuer A."/>
            <person name="Rast P."/>
            <person name="Oberbeckmann S."/>
            <person name="Bunk B."/>
            <person name="Jeske O."/>
            <person name="Meyerdierks A."/>
            <person name="Storesund J.E."/>
            <person name="Kallscheuer N."/>
            <person name="Luecker S."/>
            <person name="Lage O.M."/>
            <person name="Pohl T."/>
            <person name="Merkel B.J."/>
            <person name="Hornburger P."/>
            <person name="Mueller R.-W."/>
            <person name="Bruemmer F."/>
            <person name="Labrenz M."/>
            <person name="Spormann A.M."/>
            <person name="Op Den Camp H."/>
            <person name="Overmann J."/>
            <person name="Amann R."/>
            <person name="Jetten M.S.M."/>
            <person name="Mascher T."/>
            <person name="Medema M.H."/>
            <person name="Devos D.P."/>
            <person name="Kaster A.-K."/>
            <person name="Ovreas L."/>
            <person name="Rohde M."/>
            <person name="Galperin M.Y."/>
            <person name="Jogler C."/>
        </authorList>
    </citation>
    <scope>NUCLEOTIDE SEQUENCE [LARGE SCALE GENOMIC DNA]</scope>
    <source>
        <strain evidence="4 5">Mal64</strain>
    </source>
</reference>
<dbReference type="AlphaFoldDB" id="A0A5C5ZR25"/>
<dbReference type="Pfam" id="PF00583">
    <property type="entry name" value="Acetyltransf_1"/>
    <property type="match status" value="1"/>
</dbReference>
<dbReference type="InterPro" id="IPR050832">
    <property type="entry name" value="Bact_Acetyltransf"/>
</dbReference>
<dbReference type="Proteomes" id="UP000315440">
    <property type="component" value="Unassembled WGS sequence"/>
</dbReference>
<evidence type="ECO:0000313" key="4">
    <source>
        <dbReference type="EMBL" id="TWT90002.1"/>
    </source>
</evidence>
<protein>
    <submittedName>
        <fullName evidence="4">Putative acetyltransferase</fullName>
    </submittedName>
</protein>
<dbReference type="CDD" id="cd04301">
    <property type="entry name" value="NAT_SF"/>
    <property type="match status" value="1"/>
</dbReference>
<keyword evidence="5" id="KW-1185">Reference proteome</keyword>
<accession>A0A5C5ZR25</accession>
<keyword evidence="1 4" id="KW-0808">Transferase</keyword>
<dbReference type="PROSITE" id="PS51186">
    <property type="entry name" value="GNAT"/>
    <property type="match status" value="1"/>
</dbReference>
<organism evidence="4 5">
    <name type="scientific">Pseudobythopirellula maris</name>
    <dbReference type="NCBI Taxonomy" id="2527991"/>
    <lineage>
        <taxon>Bacteria</taxon>
        <taxon>Pseudomonadati</taxon>
        <taxon>Planctomycetota</taxon>
        <taxon>Planctomycetia</taxon>
        <taxon>Pirellulales</taxon>
        <taxon>Lacipirellulaceae</taxon>
        <taxon>Pseudobythopirellula</taxon>
    </lineage>
</organism>
<evidence type="ECO:0000313" key="5">
    <source>
        <dbReference type="Proteomes" id="UP000315440"/>
    </source>
</evidence>
<proteinExistence type="predicted"/>
<dbReference type="PANTHER" id="PTHR43877">
    <property type="entry name" value="AMINOALKYLPHOSPHONATE N-ACETYLTRANSFERASE-RELATED-RELATED"/>
    <property type="match status" value="1"/>
</dbReference>
<comment type="caution">
    <text evidence="4">The sequence shown here is derived from an EMBL/GenBank/DDBJ whole genome shotgun (WGS) entry which is preliminary data.</text>
</comment>
<evidence type="ECO:0000259" key="3">
    <source>
        <dbReference type="PROSITE" id="PS51186"/>
    </source>
</evidence>
<dbReference type="InterPro" id="IPR016181">
    <property type="entry name" value="Acyl_CoA_acyltransferase"/>
</dbReference>
<evidence type="ECO:0000256" key="2">
    <source>
        <dbReference type="ARBA" id="ARBA00023315"/>
    </source>
</evidence>
<keyword evidence="2" id="KW-0012">Acyltransferase</keyword>
<dbReference type="SUPFAM" id="SSF55729">
    <property type="entry name" value="Acyl-CoA N-acyltransferases (Nat)"/>
    <property type="match status" value="1"/>
</dbReference>
<name>A0A5C5ZR25_9BACT</name>